<dbReference type="EMBL" id="CP076133">
    <property type="protein sequence ID" value="QWG04916.1"/>
    <property type="molecule type" value="Genomic_DNA"/>
</dbReference>
<dbReference type="Gene3D" id="1.10.10.60">
    <property type="entry name" value="Homeodomain-like"/>
    <property type="match status" value="1"/>
</dbReference>
<evidence type="ECO:0000256" key="2">
    <source>
        <dbReference type="ARBA" id="ARBA00023125"/>
    </source>
</evidence>
<evidence type="ECO:0000313" key="6">
    <source>
        <dbReference type="Proteomes" id="UP000678679"/>
    </source>
</evidence>
<evidence type="ECO:0000259" key="4">
    <source>
        <dbReference type="PROSITE" id="PS01124"/>
    </source>
</evidence>
<dbReference type="GO" id="GO:0043565">
    <property type="term" value="F:sequence-specific DNA binding"/>
    <property type="evidence" value="ECO:0007669"/>
    <property type="project" value="InterPro"/>
</dbReference>
<keyword evidence="2" id="KW-0238">DNA-binding</keyword>
<evidence type="ECO:0000256" key="1">
    <source>
        <dbReference type="ARBA" id="ARBA00023015"/>
    </source>
</evidence>
<dbReference type="SMART" id="SM00342">
    <property type="entry name" value="HTH_ARAC"/>
    <property type="match status" value="1"/>
</dbReference>
<sequence>MDKIFRTTASGHKSSEETLRLINEQFTSASFDGYHFLYEEGDYFINSQIYPDLTEVEVGVTKAFLPIDMILEEEESSDKTLILRFGKELSSYDDEKDIIKIKDQKANGAMLFFNNKLQRSFIPKDQLIHFINIRVKIEDINKITRNRFPKFVEAMVNNKPLFFYELLTLEMEELIEKIFDLQETDTGRIGLTLGYSIQLFTLFFMQLEDRMDNDGFANFKVDAKLMFQIKDFLLDNLDEQISTEMICEKYGISPQKLRNHFKAAFGYPPHQFVLQSRLLQAKKMLQDPNNSLTDIAYSLGFANPNHFSKAFKKNYGVAPKKYRK</sequence>
<dbReference type="PROSITE" id="PS00041">
    <property type="entry name" value="HTH_ARAC_FAMILY_1"/>
    <property type="match status" value="1"/>
</dbReference>
<feature type="domain" description="HTH araC/xylS-type" evidence="4">
    <location>
        <begin position="227"/>
        <end position="324"/>
    </location>
</feature>
<evidence type="ECO:0000256" key="3">
    <source>
        <dbReference type="ARBA" id="ARBA00023163"/>
    </source>
</evidence>
<evidence type="ECO:0000313" key="5">
    <source>
        <dbReference type="EMBL" id="QWG04916.1"/>
    </source>
</evidence>
<dbReference type="InterPro" id="IPR009057">
    <property type="entry name" value="Homeodomain-like_sf"/>
</dbReference>
<dbReference type="KEGG" id="fya:KMW28_21065"/>
<dbReference type="PANTHER" id="PTHR47893:SF1">
    <property type="entry name" value="REGULATORY PROTEIN PCHR"/>
    <property type="match status" value="1"/>
</dbReference>
<keyword evidence="3" id="KW-0804">Transcription</keyword>
<reference evidence="5 6" key="1">
    <citation type="submission" date="2021-05" db="EMBL/GenBank/DDBJ databases">
        <title>Comparative genomic studies on the polysaccharide-degrading batcterial strains of the Flammeovirga genus.</title>
        <authorList>
            <person name="Zewei F."/>
            <person name="Zheng Z."/>
            <person name="Yu L."/>
            <person name="Ruyue G."/>
            <person name="Yanhong M."/>
            <person name="Yuanyuan C."/>
            <person name="Jingyan G."/>
            <person name="Wenjun H."/>
        </authorList>
    </citation>
    <scope>NUCLEOTIDE SEQUENCE [LARGE SCALE GENOMIC DNA]</scope>
    <source>
        <strain evidence="5 6">NBRC:100898</strain>
    </source>
</reference>
<dbReference type="GO" id="GO:0003700">
    <property type="term" value="F:DNA-binding transcription factor activity"/>
    <property type="evidence" value="ECO:0007669"/>
    <property type="project" value="InterPro"/>
</dbReference>
<dbReference type="InterPro" id="IPR020449">
    <property type="entry name" value="Tscrpt_reg_AraC-type_HTH"/>
</dbReference>
<keyword evidence="6" id="KW-1185">Reference proteome</keyword>
<name>A0AAX1NE66_9BACT</name>
<dbReference type="AlphaFoldDB" id="A0AAX1NE66"/>
<dbReference type="Pfam" id="PF12833">
    <property type="entry name" value="HTH_18"/>
    <property type="match status" value="1"/>
</dbReference>
<proteinExistence type="predicted"/>
<organism evidence="5 6">
    <name type="scientific">Flammeovirga yaeyamensis</name>
    <dbReference type="NCBI Taxonomy" id="367791"/>
    <lineage>
        <taxon>Bacteria</taxon>
        <taxon>Pseudomonadati</taxon>
        <taxon>Bacteroidota</taxon>
        <taxon>Cytophagia</taxon>
        <taxon>Cytophagales</taxon>
        <taxon>Flammeovirgaceae</taxon>
        <taxon>Flammeovirga</taxon>
    </lineage>
</organism>
<accession>A0AAX1NE66</accession>
<dbReference type="PROSITE" id="PS01124">
    <property type="entry name" value="HTH_ARAC_FAMILY_2"/>
    <property type="match status" value="1"/>
</dbReference>
<dbReference type="PRINTS" id="PR00032">
    <property type="entry name" value="HTHARAC"/>
</dbReference>
<dbReference type="InterPro" id="IPR018062">
    <property type="entry name" value="HTH_AraC-typ_CS"/>
</dbReference>
<dbReference type="SUPFAM" id="SSF46689">
    <property type="entry name" value="Homeodomain-like"/>
    <property type="match status" value="2"/>
</dbReference>
<dbReference type="Proteomes" id="UP000678679">
    <property type="component" value="Chromosome 2"/>
</dbReference>
<gene>
    <name evidence="5" type="ORF">KMW28_21065</name>
</gene>
<dbReference type="RefSeq" id="WP_169662385.1">
    <property type="nucleotide sequence ID" value="NZ_CP076133.1"/>
</dbReference>
<dbReference type="InterPro" id="IPR053142">
    <property type="entry name" value="PchR_regulatory_protein"/>
</dbReference>
<protein>
    <submittedName>
        <fullName evidence="5">Helix-turn-helix domain-containing protein</fullName>
    </submittedName>
</protein>
<dbReference type="PANTHER" id="PTHR47893">
    <property type="entry name" value="REGULATORY PROTEIN PCHR"/>
    <property type="match status" value="1"/>
</dbReference>
<keyword evidence="1" id="KW-0805">Transcription regulation</keyword>
<dbReference type="InterPro" id="IPR018060">
    <property type="entry name" value="HTH_AraC"/>
</dbReference>